<dbReference type="OrthoDB" id="439808at2759"/>
<feature type="region of interest" description="Disordered" evidence="3">
    <location>
        <begin position="235"/>
        <end position="261"/>
    </location>
</feature>
<dbReference type="Gene3D" id="3.30.70.330">
    <property type="match status" value="2"/>
</dbReference>
<feature type="compositionally biased region" description="Basic and acidic residues" evidence="3">
    <location>
        <begin position="251"/>
        <end position="261"/>
    </location>
</feature>
<dbReference type="InterPro" id="IPR012677">
    <property type="entry name" value="Nucleotide-bd_a/b_plait_sf"/>
</dbReference>
<feature type="compositionally biased region" description="Basic and acidic residues" evidence="3">
    <location>
        <begin position="329"/>
        <end position="361"/>
    </location>
</feature>
<feature type="compositionally biased region" description="Basic and acidic residues" evidence="3">
    <location>
        <begin position="165"/>
        <end position="174"/>
    </location>
</feature>
<dbReference type="Proteomes" id="UP000186601">
    <property type="component" value="Unassembled WGS sequence"/>
</dbReference>
<dbReference type="AlphaFoldDB" id="A0A2R6RZL8"/>
<evidence type="ECO:0000259" key="4">
    <source>
        <dbReference type="PROSITE" id="PS50102"/>
    </source>
</evidence>
<sequence>MSSPSTSSSSDSERPTTTALKSHKKRQPPVSHTPVSDSDSDGSSDDETSSDSDSESSDSDDAPEGEVPVLSHKEKRRQKKKEQKVDTEPEEQSEDPSKSKKQKVKNTAELAPSKVPKRQNSIWVGNLAFKTTSESLRKFFDGAGEITRVHMPMKLASAGPGGRGTVKENRDDYTGRPSTSAQAEGDADDGKPHLVGLSKTAQKILRSQKQPAGPTIFFGNLGFETTDQSLRDMLDSHRSKKPSVAADAESTEDKAESTEKQDKWIRKVRMGTFEDSGKCKGHVWAFVDFTSIENATAALTNPRNFFLDGRKLVVEYASPEAVRRGGGPRGDRDKTKDTRDNEKPNARRGERVRPTRKRMAEDGDAEGGEVEKPVKRVRLEENEVASAHPIRDRREGEGRQSKFRAKPGAALAMAKRETVSIVPSQGKKIVF</sequence>
<feature type="region of interest" description="Disordered" evidence="3">
    <location>
        <begin position="319"/>
        <end position="409"/>
    </location>
</feature>
<dbReference type="PANTHER" id="PTHR23236:SF95">
    <property type="entry name" value="NUCLEOLAR PROTEIN 13"/>
    <property type="match status" value="1"/>
</dbReference>
<feature type="compositionally biased region" description="Low complexity" evidence="3">
    <location>
        <begin position="1"/>
        <end position="18"/>
    </location>
</feature>
<keyword evidence="6" id="KW-1185">Reference proteome</keyword>
<organism evidence="5 6">
    <name type="scientific">Hermanssonia centrifuga</name>
    <dbReference type="NCBI Taxonomy" id="98765"/>
    <lineage>
        <taxon>Eukaryota</taxon>
        <taxon>Fungi</taxon>
        <taxon>Dikarya</taxon>
        <taxon>Basidiomycota</taxon>
        <taxon>Agaricomycotina</taxon>
        <taxon>Agaricomycetes</taxon>
        <taxon>Polyporales</taxon>
        <taxon>Meruliaceae</taxon>
        <taxon>Hermanssonia</taxon>
    </lineage>
</organism>
<feature type="region of interest" description="Disordered" evidence="3">
    <location>
        <begin position="1"/>
        <end position="123"/>
    </location>
</feature>
<accession>A0A2R6RZL8</accession>
<name>A0A2R6RZL8_9APHY</name>
<dbReference type="EMBL" id="MLYV02000126">
    <property type="protein sequence ID" value="PSS35470.1"/>
    <property type="molecule type" value="Genomic_DNA"/>
</dbReference>
<feature type="compositionally biased region" description="Basic and acidic residues" evidence="3">
    <location>
        <begin position="389"/>
        <end position="400"/>
    </location>
</feature>
<dbReference type="GO" id="GO:0005730">
    <property type="term" value="C:nucleolus"/>
    <property type="evidence" value="ECO:0007669"/>
    <property type="project" value="TreeGrafter"/>
</dbReference>
<dbReference type="PANTHER" id="PTHR23236">
    <property type="entry name" value="EUKARYOTIC TRANSLATION INITIATION FACTOR 4B/4H"/>
    <property type="match status" value="1"/>
</dbReference>
<dbReference type="InterPro" id="IPR000504">
    <property type="entry name" value="RRM_dom"/>
</dbReference>
<protein>
    <recommendedName>
        <fullName evidence="4">RRM domain-containing protein</fullName>
    </recommendedName>
</protein>
<feature type="region of interest" description="Disordered" evidence="3">
    <location>
        <begin position="152"/>
        <end position="194"/>
    </location>
</feature>
<comment type="caution">
    <text evidence="5">The sequence shown here is derived from an EMBL/GenBank/DDBJ whole genome shotgun (WGS) entry which is preliminary data.</text>
</comment>
<feature type="compositionally biased region" description="Acidic residues" evidence="3">
    <location>
        <begin position="38"/>
        <end position="64"/>
    </location>
</feature>
<evidence type="ECO:0000256" key="3">
    <source>
        <dbReference type="SAM" id="MobiDB-lite"/>
    </source>
</evidence>
<feature type="domain" description="RRM" evidence="4">
    <location>
        <begin position="120"/>
        <end position="200"/>
    </location>
</feature>
<dbReference type="SMART" id="SM00360">
    <property type="entry name" value="RRM"/>
    <property type="match status" value="2"/>
</dbReference>
<feature type="domain" description="RRM" evidence="4">
    <location>
        <begin position="214"/>
        <end position="319"/>
    </location>
</feature>
<feature type="compositionally biased region" description="Basic residues" evidence="3">
    <location>
        <begin position="73"/>
        <end position="82"/>
    </location>
</feature>
<reference evidence="5 6" key="1">
    <citation type="submission" date="2018-02" db="EMBL/GenBank/DDBJ databases">
        <title>Genome sequence of the basidiomycete white-rot fungus Phlebia centrifuga.</title>
        <authorList>
            <person name="Granchi Z."/>
            <person name="Peng M."/>
            <person name="de Vries R.P."/>
            <person name="Hilden K."/>
            <person name="Makela M.R."/>
            <person name="Grigoriev I."/>
            <person name="Riley R."/>
        </authorList>
    </citation>
    <scope>NUCLEOTIDE SEQUENCE [LARGE SCALE GENOMIC DNA]</scope>
    <source>
        <strain evidence="5 6">FBCC195</strain>
    </source>
</reference>
<dbReference type="GO" id="GO:0003723">
    <property type="term" value="F:RNA binding"/>
    <property type="evidence" value="ECO:0007669"/>
    <property type="project" value="UniProtKB-UniRule"/>
</dbReference>
<keyword evidence="1 2" id="KW-0694">RNA-binding</keyword>
<dbReference type="SUPFAM" id="SSF54928">
    <property type="entry name" value="RNA-binding domain, RBD"/>
    <property type="match status" value="2"/>
</dbReference>
<evidence type="ECO:0000313" key="5">
    <source>
        <dbReference type="EMBL" id="PSS35470.1"/>
    </source>
</evidence>
<dbReference type="STRING" id="98765.A0A2R6RZL8"/>
<dbReference type="InterPro" id="IPR035979">
    <property type="entry name" value="RBD_domain_sf"/>
</dbReference>
<evidence type="ECO:0000256" key="1">
    <source>
        <dbReference type="ARBA" id="ARBA00022884"/>
    </source>
</evidence>
<gene>
    <name evidence="5" type="ORF">PHLCEN_2v1625</name>
</gene>
<proteinExistence type="predicted"/>
<dbReference type="PROSITE" id="PS50102">
    <property type="entry name" value="RRM"/>
    <property type="match status" value="2"/>
</dbReference>
<evidence type="ECO:0000256" key="2">
    <source>
        <dbReference type="PROSITE-ProRule" id="PRU00176"/>
    </source>
</evidence>
<feature type="compositionally biased region" description="Basic and acidic residues" evidence="3">
    <location>
        <begin position="369"/>
        <end position="381"/>
    </location>
</feature>
<evidence type="ECO:0000313" key="6">
    <source>
        <dbReference type="Proteomes" id="UP000186601"/>
    </source>
</evidence>